<evidence type="ECO:0000313" key="2">
    <source>
        <dbReference type="Proteomes" id="UP000023152"/>
    </source>
</evidence>
<dbReference type="AlphaFoldDB" id="X6M537"/>
<dbReference type="OrthoDB" id="2423195at2759"/>
<dbReference type="Proteomes" id="UP000023152">
    <property type="component" value="Unassembled WGS sequence"/>
</dbReference>
<keyword evidence="2" id="KW-1185">Reference proteome</keyword>
<gene>
    <name evidence="1" type="ORF">RFI_28368</name>
</gene>
<dbReference type="EMBL" id="ASPP01024436">
    <property type="protein sequence ID" value="ETO09019.1"/>
    <property type="molecule type" value="Genomic_DNA"/>
</dbReference>
<accession>X6M537</accession>
<evidence type="ECO:0000313" key="1">
    <source>
        <dbReference type="EMBL" id="ETO09019.1"/>
    </source>
</evidence>
<sequence>LFTWDYCITGYNFVVSYYNKSLRIINNSNSNVLIDFMEVFEHANLEWEKEEKVTFILLKKIGKCFVFFLFIINQHLEQWEAQLNKLLELHNIWQKFKQGTETIRKYHKKKDKIIDDKEWKILQEKLNMSKQLLEDNAEMPIEDAIRNYDCCVEYFGDIKKYVHLVELIKNNGQNIREIAQNEVFTNKEMFNFGLERLKKCKVEKFRQLVEPLHNINQILQEKIWNTNFKGIYVFAKTILEIVKENQMFDQLKQCLKVDFYALIRIMTASDELVVIKKCNEFVQASKNGNWIFDYDTTYSMYSRLESGKYEGLKLQFGSNKLTCEEIEHSIDLLKLGLSEEKEDVETIISQFEICKDIYAIRMDYWEKGGISFRDKLMLAASDSTSIFESKKDNWVKILNQWNKACIELRHEYPCLAYFTMNEIQHLVKDLDYIVAHEIQYWDILASKYIVPFLQRLDYQLQDASQVLREWKNQNSEGMRSLQELGRIFSKVWMKSKNNEKAPNSFSILSSLKAGRPNLVIAKQENKLFSMLSLYESIGLVPRAEHVLLCKETTTEEEVECLILRALLYVSAMGDINVKTPLYCLVWPEKLQTRTLEKVVSLFQKHFFEPSRSQQTHFYLFAVVSSNRNNALSYSLREFEWNVFGQNSREFDTSETLYSQKLNILPTSTPDHPVYRIQLYESTNVGMGKSWAIQRDIRVLKKKIKKVQSVCIRFNGGDIDWEGIVKTLWKYHPCQLNNASQETIVDVEERVNDLKYSKDNWIVYHLDVSSCVNKDINDFFFQLLYLQHIDTMNCSFHVNPNMAFFIEIPSKVDTFQGMLHSFFYILFFKLRFPVKSKIPSFNVGDKGQLSIKWMEEFFDGRLNSPANINVEKKINLNSTEINQFMRNYFPQLITLSLWHAKMFFNYLFTQFEVLANSRFLLNEFIPFRHEATKCAIEFAKDLCFYSYNEEETKTMYKSQFYLCEKWKQSNDLLYLVNQDGSLSLLAARSSQLNDRRVESLKNTDFIIIAWEQEGNNTWNEEEKVKRMDLLFRAVNVPKEKREDIRKKCNKDFKHYVLTYDNILKIFNNKKGHIFKKCVLGCGKTALIKYLACAVDVHLEAVDIHGGIERTHIRDI</sequence>
<feature type="non-terminal residue" evidence="1">
    <location>
        <position position="1114"/>
    </location>
</feature>
<reference evidence="1 2" key="1">
    <citation type="journal article" date="2013" name="Curr. Biol.">
        <title>The Genome of the Foraminiferan Reticulomyxa filosa.</title>
        <authorList>
            <person name="Glockner G."/>
            <person name="Hulsmann N."/>
            <person name="Schleicher M."/>
            <person name="Noegel A.A."/>
            <person name="Eichinger L."/>
            <person name="Gallinger C."/>
            <person name="Pawlowski J."/>
            <person name="Sierra R."/>
            <person name="Euteneuer U."/>
            <person name="Pillet L."/>
            <person name="Moustafa A."/>
            <person name="Platzer M."/>
            <person name="Groth M."/>
            <person name="Szafranski K."/>
            <person name="Schliwa M."/>
        </authorList>
    </citation>
    <scope>NUCLEOTIDE SEQUENCE [LARGE SCALE GENOMIC DNA]</scope>
</reference>
<protein>
    <recommendedName>
        <fullName evidence="3">Ring finger protein</fullName>
    </recommendedName>
</protein>
<feature type="non-terminal residue" evidence="1">
    <location>
        <position position="1"/>
    </location>
</feature>
<comment type="caution">
    <text evidence="1">The sequence shown here is derived from an EMBL/GenBank/DDBJ whole genome shotgun (WGS) entry which is preliminary data.</text>
</comment>
<evidence type="ECO:0008006" key="3">
    <source>
        <dbReference type="Google" id="ProtNLM"/>
    </source>
</evidence>
<name>X6M537_RETFI</name>
<proteinExistence type="predicted"/>
<organism evidence="1 2">
    <name type="scientific">Reticulomyxa filosa</name>
    <dbReference type="NCBI Taxonomy" id="46433"/>
    <lineage>
        <taxon>Eukaryota</taxon>
        <taxon>Sar</taxon>
        <taxon>Rhizaria</taxon>
        <taxon>Retaria</taxon>
        <taxon>Foraminifera</taxon>
        <taxon>Monothalamids</taxon>
        <taxon>Reticulomyxidae</taxon>
        <taxon>Reticulomyxa</taxon>
    </lineage>
</organism>